<organism evidence="1">
    <name type="scientific">Raoultella ornithinolytica</name>
    <name type="common">Klebsiella ornithinolytica</name>
    <dbReference type="NCBI Taxonomy" id="54291"/>
    <lineage>
        <taxon>Bacteria</taxon>
        <taxon>Pseudomonadati</taxon>
        <taxon>Pseudomonadota</taxon>
        <taxon>Gammaproteobacteria</taxon>
        <taxon>Enterobacterales</taxon>
        <taxon>Enterobacteriaceae</taxon>
        <taxon>Klebsiella/Raoultella group</taxon>
        <taxon>Raoultella</taxon>
    </lineage>
</organism>
<sequence length="61" mass="7082">MRAHRMPLCWARRGGYHHIDDVGFAGGCWQSPGAGIQRKVTFIYRRILTLKCQGDYEWAMI</sequence>
<evidence type="ECO:0000313" key="1">
    <source>
        <dbReference type="EMBL" id="ARD69356.1"/>
    </source>
</evidence>
<accession>A0A1V0M3Q6</accession>
<keyword evidence="1" id="KW-0614">Plasmid</keyword>
<name>A0A1V0M3Q6_RAOOR</name>
<dbReference type="EMBL" id="KY270853">
    <property type="protein sequence ID" value="ARD69356.1"/>
    <property type="molecule type" value="Genomic_DNA"/>
</dbReference>
<geneLocation type="plasmid" evidence="1">
    <name>pYNKP001-dfrA</name>
</geneLocation>
<reference evidence="1" key="1">
    <citation type="journal article" date="2017" name="Int. J. Antimicrob. Agents">
        <title>Sequencing and comparative genomics analysis of the IncHI2 plasmids pT5282-mphA and p112298-catA and the IncHI5 plasmid pYNKP001-dfrA.</title>
        <authorList>
            <person name="Liang Q."/>
            <person name="Yin Z."/>
            <person name="Zhao Y."/>
            <person name="Liang L."/>
            <person name="Feng J."/>
            <person name="Zhan Z."/>
            <person name="Wang H."/>
            <person name="Song Y."/>
            <person name="Tong Y."/>
            <person name="Wu W."/>
            <person name="Chen W."/>
            <person name="Wang J."/>
            <person name="Jiang L."/>
            <person name="Zhou D."/>
        </authorList>
    </citation>
    <scope>NUCLEOTIDE SEQUENCE</scope>
    <source>
        <strain evidence="1">YNKP001</strain>
        <plasmid evidence="1">pYNKP001-dfrA</plasmid>
    </source>
</reference>
<protein>
    <submittedName>
        <fullName evidence="1">Uncharacterized protein</fullName>
    </submittedName>
</protein>
<dbReference type="AlphaFoldDB" id="A0A1V0M3Q6"/>
<proteinExistence type="predicted"/>